<evidence type="ECO:0000313" key="2">
    <source>
        <dbReference type="EMBL" id="TYJ97734.1"/>
    </source>
</evidence>
<dbReference type="EMBL" id="SSTD01018615">
    <property type="protein sequence ID" value="TYJ97734.1"/>
    <property type="molecule type" value="Genomic_DNA"/>
</dbReference>
<protein>
    <submittedName>
        <fullName evidence="2">Glial fibrillary acidic protein-like</fullName>
    </submittedName>
</protein>
<accession>A0A5D3BF90</accession>
<reference evidence="3 4" key="1">
    <citation type="submission" date="2019-08" db="EMBL/GenBank/DDBJ databases">
        <title>Draft genome sequences of two oriental melons (Cucumis melo L. var makuwa).</title>
        <authorList>
            <person name="Kwon S.-Y."/>
        </authorList>
    </citation>
    <scope>NUCLEOTIDE SEQUENCE [LARGE SCALE GENOMIC DNA]</scope>
    <source>
        <strain evidence="4">cv. Chang Bougi</strain>
        <strain evidence="3">cv. SW 3</strain>
        <tissue evidence="2">Leaf</tissue>
    </source>
</reference>
<dbReference type="AlphaFoldDB" id="A0A5D3BF90"/>
<evidence type="ECO:0000313" key="4">
    <source>
        <dbReference type="Proteomes" id="UP000321947"/>
    </source>
</evidence>
<gene>
    <name evidence="2" type="ORF">E5676_scaffold1251G00340</name>
    <name evidence="1" type="ORF">E6C27_scaffold543G00590</name>
</gene>
<evidence type="ECO:0000313" key="3">
    <source>
        <dbReference type="Proteomes" id="UP000321393"/>
    </source>
</evidence>
<organism evidence="2 4">
    <name type="scientific">Cucumis melo var. makuwa</name>
    <name type="common">Oriental melon</name>
    <dbReference type="NCBI Taxonomy" id="1194695"/>
    <lineage>
        <taxon>Eukaryota</taxon>
        <taxon>Viridiplantae</taxon>
        <taxon>Streptophyta</taxon>
        <taxon>Embryophyta</taxon>
        <taxon>Tracheophyta</taxon>
        <taxon>Spermatophyta</taxon>
        <taxon>Magnoliopsida</taxon>
        <taxon>eudicotyledons</taxon>
        <taxon>Gunneridae</taxon>
        <taxon>Pentapetalae</taxon>
        <taxon>rosids</taxon>
        <taxon>fabids</taxon>
        <taxon>Cucurbitales</taxon>
        <taxon>Cucurbitaceae</taxon>
        <taxon>Benincaseae</taxon>
        <taxon>Cucumis</taxon>
    </lineage>
</organism>
<comment type="caution">
    <text evidence="2">The sequence shown here is derived from an EMBL/GenBank/DDBJ whole genome shotgun (WGS) entry which is preliminary data.</text>
</comment>
<dbReference type="EMBL" id="SSTE01014036">
    <property type="protein sequence ID" value="KAA0046477.1"/>
    <property type="molecule type" value="Genomic_DNA"/>
</dbReference>
<evidence type="ECO:0000313" key="1">
    <source>
        <dbReference type="EMBL" id="KAA0046477.1"/>
    </source>
</evidence>
<dbReference type="Proteomes" id="UP000321393">
    <property type="component" value="Unassembled WGS sequence"/>
</dbReference>
<sequence length="66" mass="8178">MSIDFMMWRDEYEILRRKYDGARGQMEQGAEKLRQMTRITDQFSVQARMEFPKRKRRNVMQVKFNL</sequence>
<proteinExistence type="predicted"/>
<dbReference type="Proteomes" id="UP000321947">
    <property type="component" value="Unassembled WGS sequence"/>
</dbReference>
<name>A0A5D3BF90_CUCMM</name>